<dbReference type="GO" id="GO:0004803">
    <property type="term" value="F:transposase activity"/>
    <property type="evidence" value="ECO:0007669"/>
    <property type="project" value="InterPro"/>
</dbReference>
<dbReference type="Pfam" id="PF01548">
    <property type="entry name" value="DEDD_Tnp_IS110"/>
    <property type="match status" value="1"/>
</dbReference>
<accession>A0A0F7VLD2</accession>
<evidence type="ECO:0000259" key="1">
    <source>
        <dbReference type="Pfam" id="PF01548"/>
    </source>
</evidence>
<sequence length="433" mass="47345">MPPHGCDQQHAPDREDEHDTMTVTCGIDWASDHHDVALVDHEGTLLARARITDDLAGLHQLLELLTTHGDTANAPAPIAIETSRGLLVACLRATGRPVYAINPMAAARYRDRHTVTRKKSDHLDAMVLANILRTDKAAHRPLPDDSELAQAIAVLARAQQDAVWDRTQAGNKLRSHLREYFPGYLAAFQHNREGISSSVARAVLAAAPTPEQAAKLTRAQLRSLLKKAGRQRGIEAEVERLRDALRVPQMRQPPQVEQAMGRQAIALLRQLEAACTSVDDLTEATVESFDTHPDAEIITSFPGLGSLTGARVLAEIGDDRSRFTDAKGLKAFAGAAPVTRASGRSLAVMARRVKNQRLASVGYVWAFASLTASPGARAHYDRRRTDGDRHTAAQRNLFNRMLGCLHHCLTKRTPYDELTAFPTTPTPQLTIAA</sequence>
<dbReference type="AlphaFoldDB" id="A0A0F7VLD2"/>
<dbReference type="EMBL" id="LN831790">
    <property type="protein sequence ID" value="CQR59490.1"/>
    <property type="molecule type" value="Genomic_DNA"/>
</dbReference>
<evidence type="ECO:0000313" key="5">
    <source>
        <dbReference type="Proteomes" id="UP000035016"/>
    </source>
</evidence>
<dbReference type="Proteomes" id="UP000035016">
    <property type="component" value="Chromosome Chromosome"/>
</dbReference>
<feature type="domain" description="Transposase IS110-like N-terminal" evidence="1">
    <location>
        <begin position="25"/>
        <end position="182"/>
    </location>
</feature>
<evidence type="ECO:0000313" key="4">
    <source>
        <dbReference type="EMBL" id="CQR60382.1"/>
    </source>
</evidence>
<dbReference type="InterPro" id="IPR002525">
    <property type="entry name" value="Transp_IS110-like_N"/>
</dbReference>
<dbReference type="EMBL" id="LN831790">
    <property type="protein sequence ID" value="CQR60382.1"/>
    <property type="molecule type" value="Genomic_DNA"/>
</dbReference>
<dbReference type="InterPro" id="IPR047650">
    <property type="entry name" value="Transpos_IS110"/>
</dbReference>
<evidence type="ECO:0000259" key="2">
    <source>
        <dbReference type="Pfam" id="PF02371"/>
    </source>
</evidence>
<dbReference type="PANTHER" id="PTHR33055:SF3">
    <property type="entry name" value="PUTATIVE TRANSPOSASE FOR IS117-RELATED"/>
    <property type="match status" value="1"/>
</dbReference>
<name>A0A0F7VLD2_STRLW</name>
<feature type="domain" description="Transposase IS116/IS110/IS902 C-terminal" evidence="2">
    <location>
        <begin position="296"/>
        <end position="380"/>
    </location>
</feature>
<organism evidence="3 5">
    <name type="scientific">Streptomyces leeuwenhoekii</name>
    <dbReference type="NCBI Taxonomy" id="1437453"/>
    <lineage>
        <taxon>Bacteria</taxon>
        <taxon>Bacillati</taxon>
        <taxon>Actinomycetota</taxon>
        <taxon>Actinomycetes</taxon>
        <taxon>Kitasatosporales</taxon>
        <taxon>Streptomycetaceae</taxon>
        <taxon>Streptomyces</taxon>
    </lineage>
</organism>
<dbReference type="KEGG" id="sle:sle_09190"/>
<dbReference type="PANTHER" id="PTHR33055">
    <property type="entry name" value="TRANSPOSASE FOR INSERTION SEQUENCE ELEMENT IS1111A"/>
    <property type="match status" value="1"/>
</dbReference>
<proteinExistence type="predicted"/>
<dbReference type="KEGG" id="sle:sle_00280"/>
<evidence type="ECO:0000313" key="3">
    <source>
        <dbReference type="EMBL" id="CQR59490.1"/>
    </source>
</evidence>
<protein>
    <submittedName>
        <fullName evidence="3">Mini-circle putative transposase for IS117</fullName>
    </submittedName>
</protein>
<dbReference type="NCBIfam" id="NF033542">
    <property type="entry name" value="transpos_IS110"/>
    <property type="match status" value="1"/>
</dbReference>
<dbReference type="GO" id="GO:0006313">
    <property type="term" value="P:DNA transposition"/>
    <property type="evidence" value="ECO:0007669"/>
    <property type="project" value="InterPro"/>
</dbReference>
<reference evidence="3 5" key="1">
    <citation type="submission" date="2015-02" db="EMBL/GenBank/DDBJ databases">
        <authorList>
            <person name="Gomez-Escribano P.J."/>
        </authorList>
    </citation>
    <scope>NUCLEOTIDE SEQUENCE [LARGE SCALE GENOMIC DNA]</scope>
    <source>
        <strain evidence="3">C34</strain>
        <strain evidence="5">C34 (DSM 42122 / NRRL B-24963)</strain>
    </source>
</reference>
<dbReference type="Pfam" id="PF02371">
    <property type="entry name" value="Transposase_20"/>
    <property type="match status" value="1"/>
</dbReference>
<dbReference type="GO" id="GO:0003677">
    <property type="term" value="F:DNA binding"/>
    <property type="evidence" value="ECO:0007669"/>
    <property type="project" value="InterPro"/>
</dbReference>
<gene>
    <name evidence="3" type="primary">sle_00280</name>
    <name evidence="4" type="synonym">sle_09190</name>
</gene>
<dbReference type="InterPro" id="IPR003346">
    <property type="entry name" value="Transposase_20"/>
</dbReference>